<proteinExistence type="predicted"/>
<name>A0ABR3KSW8_TRISP</name>
<dbReference type="EMBL" id="JBEUSY010000170">
    <property type="protein sequence ID" value="KAL1243310.1"/>
    <property type="molecule type" value="Genomic_DNA"/>
</dbReference>
<evidence type="ECO:0000313" key="1">
    <source>
        <dbReference type="EMBL" id="KAL1243310.1"/>
    </source>
</evidence>
<evidence type="ECO:0000313" key="2">
    <source>
        <dbReference type="Proteomes" id="UP001558632"/>
    </source>
</evidence>
<reference evidence="1 2" key="1">
    <citation type="submission" date="2024-07" db="EMBL/GenBank/DDBJ databases">
        <title>Enhanced genomic and transcriptomic resources for Trichinella pseudospiralis and T. spiralis underpin the discovery of pronounced molecular differences between stages and species.</title>
        <authorList>
            <person name="Pasi K.K."/>
            <person name="La Rosa G."/>
            <person name="Gomez-Morales M.A."/>
            <person name="Tosini F."/>
            <person name="Sumanam S."/>
            <person name="Young N.D."/>
            <person name="Chang B.C."/>
            <person name="Robin G.B."/>
        </authorList>
    </citation>
    <scope>NUCLEOTIDE SEQUENCE [LARGE SCALE GENOMIC DNA]</scope>
    <source>
        <strain evidence="1">ISS534</strain>
    </source>
</reference>
<sequence>MGKLKNKRYSKSLDHLLQSEQSAAAVVHSTLYFNNVKCTVNSELQLAGAAGLTSQQQLMLHVAVHKNFQRIMLIRWSNMKNSGSQG</sequence>
<gene>
    <name evidence="1" type="ORF">TSPI_03305</name>
</gene>
<accession>A0ABR3KSW8</accession>
<comment type="caution">
    <text evidence="1">The sequence shown here is derived from an EMBL/GenBank/DDBJ whole genome shotgun (WGS) entry which is preliminary data.</text>
</comment>
<organism evidence="1 2">
    <name type="scientific">Trichinella spiralis</name>
    <name type="common">Trichina worm</name>
    <dbReference type="NCBI Taxonomy" id="6334"/>
    <lineage>
        <taxon>Eukaryota</taxon>
        <taxon>Metazoa</taxon>
        <taxon>Ecdysozoa</taxon>
        <taxon>Nematoda</taxon>
        <taxon>Enoplea</taxon>
        <taxon>Dorylaimia</taxon>
        <taxon>Trichinellida</taxon>
        <taxon>Trichinellidae</taxon>
        <taxon>Trichinella</taxon>
    </lineage>
</organism>
<protein>
    <submittedName>
        <fullName evidence="1">Pentatricopeptide repeat-containing protein</fullName>
    </submittedName>
</protein>
<keyword evidence="2" id="KW-1185">Reference proteome</keyword>
<dbReference type="Proteomes" id="UP001558632">
    <property type="component" value="Unassembled WGS sequence"/>
</dbReference>